<reference evidence="1" key="1">
    <citation type="journal article" date="2014" name="Front. Microbiol.">
        <title>High frequency of phylogenetically diverse reductive dehalogenase-homologous genes in deep subseafloor sedimentary metagenomes.</title>
        <authorList>
            <person name="Kawai M."/>
            <person name="Futagami T."/>
            <person name="Toyoda A."/>
            <person name="Takaki Y."/>
            <person name="Nishi S."/>
            <person name="Hori S."/>
            <person name="Arai W."/>
            <person name="Tsubouchi T."/>
            <person name="Morono Y."/>
            <person name="Uchiyama I."/>
            <person name="Ito T."/>
            <person name="Fujiyama A."/>
            <person name="Inagaki F."/>
            <person name="Takami H."/>
        </authorList>
    </citation>
    <scope>NUCLEOTIDE SEQUENCE</scope>
    <source>
        <strain evidence="1">Expedition CK06-06</strain>
    </source>
</reference>
<comment type="caution">
    <text evidence="1">The sequence shown here is derived from an EMBL/GenBank/DDBJ whole genome shotgun (WGS) entry which is preliminary data.</text>
</comment>
<name>X1V8M6_9ZZZZ</name>
<sequence>MDSFQLDKAGIIRRKGTSDCYKSEKLIGFKAKKLSLNTSSLLIRHLKKIKSAEIKEELTLKIKDQTTSKILAFFQCPESFAI</sequence>
<evidence type="ECO:0000313" key="1">
    <source>
        <dbReference type="EMBL" id="GAJ09171.1"/>
    </source>
</evidence>
<accession>X1V8M6</accession>
<dbReference type="EMBL" id="BARW01030737">
    <property type="protein sequence ID" value="GAJ09171.1"/>
    <property type="molecule type" value="Genomic_DNA"/>
</dbReference>
<gene>
    <name evidence="1" type="ORF">S12H4_49066</name>
</gene>
<proteinExistence type="predicted"/>
<organism evidence="1">
    <name type="scientific">marine sediment metagenome</name>
    <dbReference type="NCBI Taxonomy" id="412755"/>
    <lineage>
        <taxon>unclassified sequences</taxon>
        <taxon>metagenomes</taxon>
        <taxon>ecological metagenomes</taxon>
    </lineage>
</organism>
<dbReference type="AlphaFoldDB" id="X1V8M6"/>
<protein>
    <submittedName>
        <fullName evidence="1">Uncharacterized protein</fullName>
    </submittedName>
</protein>